<reference evidence="2 3" key="1">
    <citation type="submission" date="2016-10" db="EMBL/GenBank/DDBJ databases">
        <authorList>
            <person name="de Groot N.N."/>
        </authorList>
    </citation>
    <scope>NUCLEOTIDE SEQUENCE [LARGE SCALE GENOMIC DNA]</scope>
    <source>
        <strain evidence="2 3">Nm1</strain>
    </source>
</reference>
<dbReference type="PROSITE" id="PS51688">
    <property type="entry name" value="ICA"/>
    <property type="match status" value="1"/>
</dbReference>
<accession>A0A1H3FAC1</accession>
<dbReference type="RefSeq" id="WP_090412453.1">
    <property type="nucleotide sequence ID" value="NZ_FNOY01000011.1"/>
</dbReference>
<gene>
    <name evidence="2" type="ORF">SAMN05421881_101132</name>
</gene>
<keyword evidence="3" id="KW-1185">Reference proteome</keyword>
<dbReference type="EMBL" id="FNOY01000011">
    <property type="protein sequence ID" value="SDX87946.1"/>
    <property type="molecule type" value="Genomic_DNA"/>
</dbReference>
<dbReference type="STRING" id="44576.SAMN05421881_101132"/>
<dbReference type="OrthoDB" id="8642138at2"/>
<proteinExistence type="predicted"/>
<sequence>MATTVNDRDLFIMSGTRTEPVTLPSDVGVAGDVVGTLNGIPVQDVINAAYASGGGDETEAILSNSATSIVMTASNLFKTGTGSGGVFIGAGGIIGKNSGGVTKVTINASTGLLTAEDAIIKGTIQAGSIIAASSTVDGTTLGTIKNDAYEGAHVSLSASGQLIGAGGGQITNLDYSNIGGSKPPASATTNFFTTSSSNPSGGVNGDAHFNSSTNVMWFRIGGTWRRGGTISASEITVGTLAAARIASNSITSDKINVTTLSAISANLGTVNAGSITGSAGIDITGQGVFRGQGLADGQYYAGVFNPGGLSNRGGVYCRSNSLLNAGILATHTGNGRAVEGWAYGGSSSTGVYGSSLNSGGRGVEGVNNSSGGFGVMARSTSGTALRVEGSMQITNTGIVTNLNADRVDNYHATSFCRTIGSNSGTATVGSSHFNIYVSGISGVTSTGSGSSITIQSTSDSRLKQDIETEPLGLAFINQLAPKVYRLISNPALRYHGFLSDDIQQLLPGQDDALYWEGVDGRKNTDYVSLIAPLVNAVQELSARLVAVEASLN</sequence>
<dbReference type="Proteomes" id="UP000198640">
    <property type="component" value="Unassembled WGS sequence"/>
</dbReference>
<dbReference type="InterPro" id="IPR030392">
    <property type="entry name" value="S74_ICA"/>
</dbReference>
<dbReference type="Pfam" id="PF13884">
    <property type="entry name" value="Peptidase_S74"/>
    <property type="match status" value="1"/>
</dbReference>
<name>A0A1H3FAC1_9PROT</name>
<dbReference type="AlphaFoldDB" id="A0A1H3FAC1"/>
<evidence type="ECO:0000313" key="3">
    <source>
        <dbReference type="Proteomes" id="UP000198640"/>
    </source>
</evidence>
<organism evidence="2 3">
    <name type="scientific">Nitrosomonas halophila</name>
    <dbReference type="NCBI Taxonomy" id="44576"/>
    <lineage>
        <taxon>Bacteria</taxon>
        <taxon>Pseudomonadati</taxon>
        <taxon>Pseudomonadota</taxon>
        <taxon>Betaproteobacteria</taxon>
        <taxon>Nitrosomonadales</taxon>
        <taxon>Nitrosomonadaceae</taxon>
        <taxon>Nitrosomonas</taxon>
    </lineage>
</organism>
<evidence type="ECO:0000313" key="2">
    <source>
        <dbReference type="EMBL" id="SDX87946.1"/>
    </source>
</evidence>
<protein>
    <submittedName>
        <fullName evidence="2">Chaperone of endosialidase</fullName>
    </submittedName>
</protein>
<feature type="domain" description="Peptidase S74" evidence="1">
    <location>
        <begin position="458"/>
        <end position="551"/>
    </location>
</feature>
<evidence type="ECO:0000259" key="1">
    <source>
        <dbReference type="PROSITE" id="PS51688"/>
    </source>
</evidence>